<protein>
    <submittedName>
        <fullName evidence="5">TetR/AcrR family transcriptional regulator</fullName>
    </submittedName>
</protein>
<reference evidence="5 6" key="1">
    <citation type="submission" date="2020-08" db="EMBL/GenBank/DDBJ databases">
        <title>A Genomic Blueprint of the Chicken Gut Microbiome.</title>
        <authorList>
            <person name="Gilroy R."/>
            <person name="Ravi A."/>
            <person name="Getino M."/>
            <person name="Pursley I."/>
            <person name="Horton D.L."/>
            <person name="Alikhan N.-F."/>
            <person name="Baker D."/>
            <person name="Gharbi K."/>
            <person name="Hall N."/>
            <person name="Watson M."/>
            <person name="Adriaenssens E.M."/>
            <person name="Foster-Nyarko E."/>
            <person name="Jarju S."/>
            <person name="Secka A."/>
            <person name="Antonio M."/>
            <person name="Oren A."/>
            <person name="Chaudhuri R."/>
            <person name="La Ragione R.M."/>
            <person name="Hildebrand F."/>
            <person name="Pallen M.J."/>
        </authorList>
    </citation>
    <scope>NUCLEOTIDE SEQUENCE [LARGE SCALE GENOMIC DNA]</scope>
    <source>
        <strain evidence="5 6">Sa2BUA9</strain>
    </source>
</reference>
<name>A0ABR8R4R2_9BACI</name>
<dbReference type="PROSITE" id="PS50977">
    <property type="entry name" value="HTH_TETR_2"/>
    <property type="match status" value="1"/>
</dbReference>
<dbReference type="PANTHER" id="PTHR43479:SF11">
    <property type="entry name" value="ACREF_ENVCD OPERON REPRESSOR-RELATED"/>
    <property type="match status" value="1"/>
</dbReference>
<dbReference type="InterPro" id="IPR023772">
    <property type="entry name" value="DNA-bd_HTH_TetR-type_CS"/>
</dbReference>
<dbReference type="Pfam" id="PF00440">
    <property type="entry name" value="TetR_N"/>
    <property type="match status" value="1"/>
</dbReference>
<comment type="caution">
    <text evidence="5">The sequence shown here is derived from an EMBL/GenBank/DDBJ whole genome shotgun (WGS) entry which is preliminary data.</text>
</comment>
<evidence type="ECO:0000259" key="4">
    <source>
        <dbReference type="PROSITE" id="PS50977"/>
    </source>
</evidence>
<evidence type="ECO:0000256" key="2">
    <source>
        <dbReference type="ARBA" id="ARBA00023125"/>
    </source>
</evidence>
<keyword evidence="2 3" id="KW-0238">DNA-binding</keyword>
<gene>
    <name evidence="5" type="ORF">H9650_00210</name>
</gene>
<dbReference type="SUPFAM" id="SSF46689">
    <property type="entry name" value="Homeodomain-like"/>
    <property type="match status" value="1"/>
</dbReference>
<dbReference type="InterPro" id="IPR001647">
    <property type="entry name" value="HTH_TetR"/>
</dbReference>
<evidence type="ECO:0000256" key="3">
    <source>
        <dbReference type="PROSITE-ProRule" id="PRU00335"/>
    </source>
</evidence>
<proteinExistence type="predicted"/>
<dbReference type="PRINTS" id="PR00455">
    <property type="entry name" value="HTHTETR"/>
</dbReference>
<accession>A0ABR8R4R2</accession>
<keyword evidence="1" id="KW-0678">Repressor</keyword>
<dbReference type="Gene3D" id="1.10.357.10">
    <property type="entry name" value="Tetracycline Repressor, domain 2"/>
    <property type="match status" value="1"/>
</dbReference>
<dbReference type="RefSeq" id="WP_191696313.1">
    <property type="nucleotide sequence ID" value="NZ_JACSQO010000001.1"/>
</dbReference>
<keyword evidence="6" id="KW-1185">Reference proteome</keyword>
<dbReference type="PANTHER" id="PTHR43479">
    <property type="entry name" value="ACREF/ENVCD OPERON REPRESSOR-RELATED"/>
    <property type="match status" value="1"/>
</dbReference>
<dbReference type="InterPro" id="IPR036271">
    <property type="entry name" value="Tet_transcr_reg_TetR-rel_C_sf"/>
</dbReference>
<evidence type="ECO:0000313" key="5">
    <source>
        <dbReference type="EMBL" id="MBD7942532.1"/>
    </source>
</evidence>
<evidence type="ECO:0000313" key="6">
    <source>
        <dbReference type="Proteomes" id="UP000640786"/>
    </source>
</evidence>
<feature type="DNA-binding region" description="H-T-H motif" evidence="3">
    <location>
        <begin position="35"/>
        <end position="54"/>
    </location>
</feature>
<dbReference type="PROSITE" id="PS01081">
    <property type="entry name" value="HTH_TETR_1"/>
    <property type="match status" value="1"/>
</dbReference>
<organism evidence="5 6">
    <name type="scientific">Psychrobacillus faecigallinarum</name>
    <dbReference type="NCBI Taxonomy" id="2762235"/>
    <lineage>
        <taxon>Bacteria</taxon>
        <taxon>Bacillati</taxon>
        <taxon>Bacillota</taxon>
        <taxon>Bacilli</taxon>
        <taxon>Bacillales</taxon>
        <taxon>Bacillaceae</taxon>
        <taxon>Psychrobacillus</taxon>
    </lineage>
</organism>
<feature type="domain" description="HTH tetR-type" evidence="4">
    <location>
        <begin position="12"/>
        <end position="72"/>
    </location>
</feature>
<dbReference type="SUPFAM" id="SSF48498">
    <property type="entry name" value="Tetracyclin repressor-like, C-terminal domain"/>
    <property type="match status" value="1"/>
</dbReference>
<dbReference type="Proteomes" id="UP000640786">
    <property type="component" value="Unassembled WGS sequence"/>
</dbReference>
<sequence length="200" mass="22925">MPLSEKQILNMQTRRQIILDSATYLFATEGYEGTTIKKVAEAAKVSFGSVFTYFKDKEELFYTVVVEPLEELSNQVLAFNPDAKDLLNELENMIKTHIRLYAGINNYLGLVVQVVGQHQRFPRVFEKLDAFHDEFKAKVILLIKNGQKNNLFIQQDPYIVATLYTSLLIGIRLNTTDNVSSIMWDRFIPSTIHLFGVNSK</sequence>
<evidence type="ECO:0000256" key="1">
    <source>
        <dbReference type="ARBA" id="ARBA00022491"/>
    </source>
</evidence>
<dbReference type="EMBL" id="JACSQO010000001">
    <property type="protein sequence ID" value="MBD7942532.1"/>
    <property type="molecule type" value="Genomic_DNA"/>
</dbReference>
<dbReference type="InterPro" id="IPR009057">
    <property type="entry name" value="Homeodomain-like_sf"/>
</dbReference>
<dbReference type="InterPro" id="IPR050624">
    <property type="entry name" value="HTH-type_Tx_Regulator"/>
</dbReference>